<evidence type="ECO:0000313" key="2">
    <source>
        <dbReference type="Proteomes" id="UP001516400"/>
    </source>
</evidence>
<dbReference type="PANTHER" id="PTHR23108:SF0">
    <property type="entry name" value="METHYLTRANSFERASE-LIKE PROTEIN 22"/>
    <property type="match status" value="1"/>
</dbReference>
<dbReference type="AlphaFoldDB" id="A0ABD2P1I0"/>
<evidence type="ECO:0008006" key="3">
    <source>
        <dbReference type="Google" id="ProtNLM"/>
    </source>
</evidence>
<accession>A0ABD2P1I0</accession>
<comment type="caution">
    <text evidence="1">The sequence shown here is derived from an EMBL/GenBank/DDBJ whole genome shotgun (WGS) entry which is preliminary data.</text>
</comment>
<organism evidence="1 2">
    <name type="scientific">Cryptolaemus montrouzieri</name>
    <dbReference type="NCBI Taxonomy" id="559131"/>
    <lineage>
        <taxon>Eukaryota</taxon>
        <taxon>Metazoa</taxon>
        <taxon>Ecdysozoa</taxon>
        <taxon>Arthropoda</taxon>
        <taxon>Hexapoda</taxon>
        <taxon>Insecta</taxon>
        <taxon>Pterygota</taxon>
        <taxon>Neoptera</taxon>
        <taxon>Endopterygota</taxon>
        <taxon>Coleoptera</taxon>
        <taxon>Polyphaga</taxon>
        <taxon>Cucujiformia</taxon>
        <taxon>Coccinelloidea</taxon>
        <taxon>Coccinellidae</taxon>
        <taxon>Scymninae</taxon>
        <taxon>Scymnini</taxon>
        <taxon>Cryptolaemus</taxon>
    </lineage>
</organism>
<protein>
    <recommendedName>
        <fullName evidence="3">Methyltransferase-like protein 22</fullName>
    </recommendedName>
</protein>
<dbReference type="SUPFAM" id="SSF53335">
    <property type="entry name" value="S-adenosyl-L-methionine-dependent methyltransferases"/>
    <property type="match status" value="1"/>
</dbReference>
<dbReference type="InterPro" id="IPR038899">
    <property type="entry name" value="METTL22"/>
</dbReference>
<gene>
    <name evidence="1" type="ORF">HHI36_018951</name>
</gene>
<evidence type="ECO:0000313" key="1">
    <source>
        <dbReference type="EMBL" id="KAL3284812.1"/>
    </source>
</evidence>
<dbReference type="Gene3D" id="3.40.50.150">
    <property type="entry name" value="Vaccinia Virus protein VP39"/>
    <property type="match status" value="1"/>
</dbReference>
<dbReference type="Pfam" id="PF10294">
    <property type="entry name" value="Methyltransf_16"/>
    <property type="match status" value="1"/>
</dbReference>
<reference evidence="1 2" key="1">
    <citation type="journal article" date="2021" name="BMC Biol.">
        <title>Horizontally acquired antibacterial genes associated with adaptive radiation of ladybird beetles.</title>
        <authorList>
            <person name="Li H.S."/>
            <person name="Tang X.F."/>
            <person name="Huang Y.H."/>
            <person name="Xu Z.Y."/>
            <person name="Chen M.L."/>
            <person name="Du X.Y."/>
            <person name="Qiu B.Y."/>
            <person name="Chen P.T."/>
            <person name="Zhang W."/>
            <person name="Slipinski A."/>
            <person name="Escalona H.E."/>
            <person name="Waterhouse R.M."/>
            <person name="Zwick A."/>
            <person name="Pang H."/>
        </authorList>
    </citation>
    <scope>NUCLEOTIDE SEQUENCE [LARGE SCALE GENOMIC DNA]</scope>
    <source>
        <strain evidence="1">SYSU2018</strain>
    </source>
</reference>
<dbReference type="Proteomes" id="UP001516400">
    <property type="component" value="Unassembled WGS sequence"/>
</dbReference>
<dbReference type="InterPro" id="IPR019410">
    <property type="entry name" value="Methyltransf_16"/>
</dbReference>
<keyword evidence="2" id="KW-1185">Reference proteome</keyword>
<dbReference type="PANTHER" id="PTHR23108">
    <property type="entry name" value="METHYLTRANSFERASE-RELATED"/>
    <property type="match status" value="1"/>
</dbReference>
<sequence>MDYKVTSEIYSEFEYASPSKPWVDEKYVVSSFKFKYPPQKPKLDEDGDLVVSRKSEKQKYGVIEIEHRKKTSLDLVGTQMWRGSLLLADWLLNNGDCLPKDSFILELGGGVGFTSIIASMFCPVICTDIKREDLLQLMESNVKRNAKFVKNPVTTCELDFFIQIIPKFIAENIDKISIIIAAEVIYNDQLTDAFIKTVEHLFMVASSEKILYLAVEKRFVFTIADCDSVAPCFEHFLRQLACSKLAYEELPISFPKCFEYDRVKQLVLCKLKLKD</sequence>
<proteinExistence type="predicted"/>
<dbReference type="InterPro" id="IPR029063">
    <property type="entry name" value="SAM-dependent_MTases_sf"/>
</dbReference>
<name>A0ABD2P1I0_9CUCU</name>
<dbReference type="EMBL" id="JABFTP020000165">
    <property type="protein sequence ID" value="KAL3284812.1"/>
    <property type="molecule type" value="Genomic_DNA"/>
</dbReference>